<dbReference type="RefSeq" id="WP_420165761.1">
    <property type="nucleotide sequence ID" value="NZ_JBDLNV010000006.1"/>
</dbReference>
<evidence type="ECO:0000313" key="9">
    <source>
        <dbReference type="Proteomes" id="UP001629745"/>
    </source>
</evidence>
<evidence type="ECO:0000256" key="4">
    <source>
        <dbReference type="PROSITE-ProRule" id="PRU10007"/>
    </source>
</evidence>
<dbReference type="CDD" id="cd07099">
    <property type="entry name" value="ALDH_DDALDH"/>
    <property type="match status" value="1"/>
</dbReference>
<evidence type="ECO:0000256" key="6">
    <source>
        <dbReference type="SAM" id="MobiDB-lite"/>
    </source>
</evidence>
<evidence type="ECO:0000256" key="3">
    <source>
        <dbReference type="PIRNR" id="PIRNR036492"/>
    </source>
</evidence>
<accession>A0ABW9FIB4</accession>
<dbReference type="InterPro" id="IPR012394">
    <property type="entry name" value="Aldehyde_DH_NAD(P)"/>
</dbReference>
<proteinExistence type="inferred from homology"/>
<dbReference type="PROSITE" id="PS00070">
    <property type="entry name" value="ALDEHYDE_DEHYDR_CYS"/>
    <property type="match status" value="1"/>
</dbReference>
<evidence type="ECO:0000313" key="8">
    <source>
        <dbReference type="EMBL" id="MFM1725272.1"/>
    </source>
</evidence>
<name>A0ABW9FIB4_9NOCA</name>
<dbReference type="Pfam" id="PF00171">
    <property type="entry name" value="Aldedh"/>
    <property type="match status" value="1"/>
</dbReference>
<dbReference type="Proteomes" id="UP001629745">
    <property type="component" value="Unassembled WGS sequence"/>
</dbReference>
<dbReference type="Gene3D" id="3.40.605.10">
    <property type="entry name" value="Aldehyde Dehydrogenase, Chain A, domain 1"/>
    <property type="match status" value="1"/>
</dbReference>
<feature type="active site" evidence="4">
    <location>
        <position position="255"/>
    </location>
</feature>
<protein>
    <recommendedName>
        <fullName evidence="3">Aldehyde dehydrogenase</fullName>
    </recommendedName>
</protein>
<dbReference type="InterPro" id="IPR016163">
    <property type="entry name" value="Ald_DH_C"/>
</dbReference>
<dbReference type="EMBL" id="JBDLNV010000006">
    <property type="protein sequence ID" value="MFM1725272.1"/>
    <property type="molecule type" value="Genomic_DNA"/>
</dbReference>
<evidence type="ECO:0000256" key="2">
    <source>
        <dbReference type="ARBA" id="ARBA00023002"/>
    </source>
</evidence>
<dbReference type="InterPro" id="IPR015590">
    <property type="entry name" value="Aldehyde_DH_dom"/>
</dbReference>
<evidence type="ECO:0000256" key="5">
    <source>
        <dbReference type="RuleBase" id="RU003345"/>
    </source>
</evidence>
<evidence type="ECO:0000256" key="1">
    <source>
        <dbReference type="ARBA" id="ARBA00009986"/>
    </source>
</evidence>
<evidence type="ECO:0000259" key="7">
    <source>
        <dbReference type="Pfam" id="PF00171"/>
    </source>
</evidence>
<organism evidence="8 9">
    <name type="scientific">Rhodococcus parequi</name>
    <dbReference type="NCBI Taxonomy" id="3137122"/>
    <lineage>
        <taxon>Bacteria</taxon>
        <taxon>Bacillati</taxon>
        <taxon>Actinomycetota</taxon>
        <taxon>Actinomycetes</taxon>
        <taxon>Mycobacteriales</taxon>
        <taxon>Nocardiaceae</taxon>
        <taxon>Rhodococcus</taxon>
    </lineage>
</organism>
<dbReference type="Gene3D" id="3.40.309.10">
    <property type="entry name" value="Aldehyde Dehydrogenase, Chain A, domain 2"/>
    <property type="match status" value="1"/>
</dbReference>
<dbReference type="InterPro" id="IPR016160">
    <property type="entry name" value="Ald_DH_CS_CYS"/>
</dbReference>
<dbReference type="InterPro" id="IPR016162">
    <property type="entry name" value="Ald_DH_N"/>
</dbReference>
<keyword evidence="9" id="KW-1185">Reference proteome</keyword>
<comment type="caution">
    <text evidence="8">The sequence shown here is derived from an EMBL/GenBank/DDBJ whole genome shotgun (WGS) entry which is preliminary data.</text>
</comment>
<comment type="similarity">
    <text evidence="1 3 5">Belongs to the aldehyde dehydrogenase family.</text>
</comment>
<dbReference type="PANTHER" id="PTHR11699">
    <property type="entry name" value="ALDEHYDE DEHYDROGENASE-RELATED"/>
    <property type="match status" value="1"/>
</dbReference>
<dbReference type="SUPFAM" id="SSF53720">
    <property type="entry name" value="ALDH-like"/>
    <property type="match status" value="1"/>
</dbReference>
<dbReference type="InterPro" id="IPR029510">
    <property type="entry name" value="Ald_DH_CS_GLU"/>
</dbReference>
<reference evidence="8 9" key="1">
    <citation type="submission" date="2023-11" db="EMBL/GenBank/DDBJ databases">
        <authorList>
            <person name="Val-Calvo J."/>
            <person name="Scortti M."/>
            <person name="Vazquez-Boland J."/>
        </authorList>
    </citation>
    <scope>NUCLEOTIDE SEQUENCE [LARGE SCALE GENOMIC DNA]</scope>
    <source>
        <strain evidence="8 9">PAM 2766</strain>
    </source>
</reference>
<keyword evidence="2 3" id="KW-0560">Oxidoreductase</keyword>
<dbReference type="PIRSF" id="PIRSF036492">
    <property type="entry name" value="ALDH"/>
    <property type="match status" value="1"/>
</dbReference>
<feature type="region of interest" description="Disordered" evidence="6">
    <location>
        <begin position="1"/>
        <end position="34"/>
    </location>
</feature>
<feature type="domain" description="Aldehyde dehydrogenase" evidence="7">
    <location>
        <begin position="25"/>
        <end position="477"/>
    </location>
</feature>
<gene>
    <name evidence="8" type="ORF">ABEU20_003883</name>
</gene>
<dbReference type="InterPro" id="IPR016161">
    <property type="entry name" value="Ald_DH/histidinol_DH"/>
</dbReference>
<dbReference type="PROSITE" id="PS00687">
    <property type="entry name" value="ALDEHYDE_DEHYDR_GLU"/>
    <property type="match status" value="1"/>
</dbReference>
<sequence length="511" mass="54248">MTRELSSSDAAPGSPTAPTRDGAPTTFASLDPRTGETLAEYPVATAPDVRAAVERARGAARWWDAQGFRGRRDWLLEFKRAIASDGDGLARVISAETGKPHDDALLEVMLAVEHLDWAARNAKKVLRPRRVPSGLVSANQSATLGYKPLGVVGVIGPWNYPVYTPMGSISYALAAGNAIVFKPSELTPGVGKWLEDKWNSLAPTQPVLQVITGLGATGADLCRAGVDKIAFTGSGPTARKVMAVCAETLTPLVAECGGKDAMLVAEDADLDKAVEFAAFGAFGNAGQTCAGVERIYVAEPVYRQFLDKFTAAVERVRPGGSDADTYGPMTLPRQADVVRNHIADALDRGARAVIGGIDSVHDRFVDPVILTDVPESSSAVCEETFGPTVVVNKVRDIEEGIERANATSYGLGASVFTSNRSRGKDIADRLRTGMVSVNSVLGFAGIPSLPFGGIGESGFGRIHGADGLREFSRPKSVTVQKFSAPLNLLTLERSARDMKISAWMLKARHGR</sequence>